<feature type="region of interest" description="Disordered" evidence="1">
    <location>
        <begin position="1"/>
        <end position="24"/>
    </location>
</feature>
<accession>J9AZ19</accession>
<evidence type="ECO:0000313" key="3">
    <source>
        <dbReference type="Proteomes" id="UP000004810"/>
    </source>
</evidence>
<sequence>MTVLASAKSSSNDAVNKEASDTFKETNATATFSQKLDNRTWTAFDDSQTTELPISESGFFTNASVAPISPDKAFGFNVAPNELNASINDSLIDEDYDPFNVRSADDLVKEAKARVAAALAAEETEKDVNFFATAKINEEKKVILVHQHKKVDDAISTPSPLYDEDDSEPLIDFPDKFTGDGWEMMIRYPIKKNYE</sequence>
<proteinExistence type="predicted"/>
<dbReference type="EMBL" id="ADBV01005046">
    <property type="protein sequence ID" value="EJW79860.1"/>
    <property type="molecule type" value="Genomic_DNA"/>
</dbReference>
<evidence type="ECO:0000256" key="1">
    <source>
        <dbReference type="SAM" id="MobiDB-lite"/>
    </source>
</evidence>
<gene>
    <name evidence="2" type="ORF">WUBG_09231</name>
</gene>
<protein>
    <submittedName>
        <fullName evidence="2">Uncharacterized protein</fullName>
    </submittedName>
</protein>
<feature type="compositionally biased region" description="Basic and acidic residues" evidence="1">
    <location>
        <begin position="15"/>
        <end position="24"/>
    </location>
</feature>
<reference evidence="3" key="1">
    <citation type="submission" date="2012-08" db="EMBL/GenBank/DDBJ databases">
        <title>The Genome Sequence of Wuchereria bancrofti.</title>
        <authorList>
            <person name="Nutman T.B."/>
            <person name="Fink D.L."/>
            <person name="Russ C."/>
            <person name="Young S."/>
            <person name="Zeng Q."/>
            <person name="Koehrsen M."/>
            <person name="Alvarado L."/>
            <person name="Berlin A."/>
            <person name="Chapman S.B."/>
            <person name="Chen Z."/>
            <person name="Freedman E."/>
            <person name="Gellesch M."/>
            <person name="Goldberg J."/>
            <person name="Griggs A."/>
            <person name="Gujja S."/>
            <person name="Heilman E.R."/>
            <person name="Heiman D."/>
            <person name="Hepburn T."/>
            <person name="Howarth C."/>
            <person name="Jen D."/>
            <person name="Larson L."/>
            <person name="Lewis B."/>
            <person name="Mehta T."/>
            <person name="Park D."/>
            <person name="Pearson M."/>
            <person name="Roberts A."/>
            <person name="Saif S."/>
            <person name="Shea T."/>
            <person name="Shenoy N."/>
            <person name="Sisk P."/>
            <person name="Stolte C."/>
            <person name="Sykes S."/>
            <person name="Walk T."/>
            <person name="White J."/>
            <person name="Yandava C."/>
            <person name="Haas B."/>
            <person name="Henn M.R."/>
            <person name="Nusbaum C."/>
            <person name="Birren B."/>
        </authorList>
    </citation>
    <scope>NUCLEOTIDE SEQUENCE [LARGE SCALE GENOMIC DNA]</scope>
    <source>
        <strain evidence="3">NA</strain>
    </source>
</reference>
<dbReference type="AlphaFoldDB" id="J9AZ19"/>
<organism evidence="2 3">
    <name type="scientific">Wuchereria bancrofti</name>
    <dbReference type="NCBI Taxonomy" id="6293"/>
    <lineage>
        <taxon>Eukaryota</taxon>
        <taxon>Metazoa</taxon>
        <taxon>Ecdysozoa</taxon>
        <taxon>Nematoda</taxon>
        <taxon>Chromadorea</taxon>
        <taxon>Rhabditida</taxon>
        <taxon>Spirurina</taxon>
        <taxon>Spiruromorpha</taxon>
        <taxon>Filarioidea</taxon>
        <taxon>Onchocercidae</taxon>
        <taxon>Wuchereria</taxon>
    </lineage>
</organism>
<name>J9AZ19_WUCBA</name>
<dbReference type="Proteomes" id="UP000004810">
    <property type="component" value="Unassembled WGS sequence"/>
</dbReference>
<comment type="caution">
    <text evidence="2">The sequence shown here is derived from an EMBL/GenBank/DDBJ whole genome shotgun (WGS) entry which is preliminary data.</text>
</comment>
<evidence type="ECO:0000313" key="2">
    <source>
        <dbReference type="EMBL" id="EJW79860.1"/>
    </source>
</evidence>